<sequence>MQSIERLKPMLQEEPCALSTPCYVYSVSAVERNFKALKQALGTQLIYSFKANSNLELMVRCGHIFTDGIELASQGELGLMATGKAPRYINNPSADKNFLRAAIASKAQIIIDHPAQLEVMKDFVGKRPIAPLILRLNPCVLSDYDPQPSLRANHFGMDWPLLQQAINRCQQLQLEVGGVHLFTGSYQFERHAISTAQAALQCVERIQQLLDGPLNFLNLGGGFDEHWQQNDFDFEQYRHLLAEFPSHVTLAHESGRGIMASAGHFVTKVRYTKTIEDRHYAICDGGMAQNFLLAQTENTFRRYAQPTVVHNTTPAGHTGTWLLAGTSCNKDDLIGQLNDASIGVGDFAIFADCGAYNASYTVSPFLNLPTANTYIVE</sequence>
<dbReference type="InterPro" id="IPR000183">
    <property type="entry name" value="Orn/DAP/Arg_de-COase"/>
</dbReference>
<evidence type="ECO:0000256" key="2">
    <source>
        <dbReference type="ARBA" id="ARBA00022898"/>
    </source>
</evidence>
<evidence type="ECO:0000259" key="5">
    <source>
        <dbReference type="Pfam" id="PF00278"/>
    </source>
</evidence>
<dbReference type="InterPro" id="IPR009006">
    <property type="entry name" value="Ala_racemase/Decarboxylase_C"/>
</dbReference>
<evidence type="ECO:0000259" key="6">
    <source>
        <dbReference type="Pfam" id="PF02784"/>
    </source>
</evidence>
<feature type="modified residue" description="N6-(pyridoxal phosphate)lysine" evidence="3">
    <location>
        <position position="50"/>
    </location>
</feature>
<protein>
    <submittedName>
        <fullName evidence="7">Amino acid decarboxylase</fullName>
    </submittedName>
</protein>
<dbReference type="Gene3D" id="2.40.37.10">
    <property type="entry name" value="Lyase, Ornithine Decarboxylase, Chain A, domain 1"/>
    <property type="match status" value="1"/>
</dbReference>
<dbReference type="Gene3D" id="3.20.20.10">
    <property type="entry name" value="Alanine racemase"/>
    <property type="match status" value="1"/>
</dbReference>
<dbReference type="GO" id="GO:0008836">
    <property type="term" value="F:diaminopimelate decarboxylase activity"/>
    <property type="evidence" value="ECO:0007669"/>
    <property type="project" value="TreeGrafter"/>
</dbReference>
<dbReference type="OrthoDB" id="9802147at2"/>
<feature type="domain" description="Orn/DAP/Arg decarboxylase 2 N-terminal" evidence="6">
    <location>
        <begin position="29"/>
        <end position="259"/>
    </location>
</feature>
<evidence type="ECO:0000256" key="1">
    <source>
        <dbReference type="ARBA" id="ARBA00001933"/>
    </source>
</evidence>
<dbReference type="Pfam" id="PF02784">
    <property type="entry name" value="Orn_Arg_deC_N"/>
    <property type="match status" value="1"/>
</dbReference>
<keyword evidence="8" id="KW-1185">Reference proteome</keyword>
<feature type="domain" description="Orn/DAP/Arg decarboxylase 2 C-terminal" evidence="5">
    <location>
        <begin position="22"/>
        <end position="354"/>
    </location>
</feature>
<evidence type="ECO:0000256" key="4">
    <source>
        <dbReference type="RuleBase" id="RU003737"/>
    </source>
</evidence>
<dbReference type="Pfam" id="PF00278">
    <property type="entry name" value="Orn_DAP_Arg_deC"/>
    <property type="match status" value="1"/>
</dbReference>
<dbReference type="InterPro" id="IPR029066">
    <property type="entry name" value="PLP-binding_barrel"/>
</dbReference>
<dbReference type="AlphaFoldDB" id="A0A222FGB2"/>
<dbReference type="SUPFAM" id="SSF50621">
    <property type="entry name" value="Alanine racemase C-terminal domain-like"/>
    <property type="match status" value="1"/>
</dbReference>
<dbReference type="PANTHER" id="PTHR43727:SF2">
    <property type="entry name" value="GROUP IV DECARBOXYLASE"/>
    <property type="match status" value="1"/>
</dbReference>
<organism evidence="7 8">
    <name type="scientific">Bacterioplanes sanyensis</name>
    <dbReference type="NCBI Taxonomy" id="1249553"/>
    <lineage>
        <taxon>Bacteria</taxon>
        <taxon>Pseudomonadati</taxon>
        <taxon>Pseudomonadota</taxon>
        <taxon>Gammaproteobacteria</taxon>
        <taxon>Oceanospirillales</taxon>
        <taxon>Oceanospirillaceae</taxon>
        <taxon>Bacterioplanes</taxon>
    </lineage>
</organism>
<accession>A0A222FGB2</accession>
<evidence type="ECO:0000313" key="7">
    <source>
        <dbReference type="EMBL" id="ASP37672.1"/>
    </source>
</evidence>
<dbReference type="GO" id="GO:0009089">
    <property type="term" value="P:lysine biosynthetic process via diaminopimelate"/>
    <property type="evidence" value="ECO:0007669"/>
    <property type="project" value="TreeGrafter"/>
</dbReference>
<name>A0A222FGB2_9GAMM</name>
<evidence type="ECO:0000313" key="8">
    <source>
        <dbReference type="Proteomes" id="UP000202440"/>
    </source>
</evidence>
<keyword evidence="2 3" id="KW-0663">Pyridoxal phosphate</keyword>
<comment type="cofactor">
    <cofactor evidence="1 3">
        <name>pyridoxal 5'-phosphate</name>
        <dbReference type="ChEBI" id="CHEBI:597326"/>
    </cofactor>
</comment>
<reference evidence="7 8" key="1">
    <citation type="submission" date="2017-07" db="EMBL/GenBank/DDBJ databases">
        <title>Annotated genome sequence of Bacterioplanes sanyensis isolated from Red Sea.</title>
        <authorList>
            <person name="Rehman Z.U."/>
        </authorList>
    </citation>
    <scope>NUCLEOTIDE SEQUENCE [LARGE SCALE GENOMIC DNA]</scope>
    <source>
        <strain evidence="7 8">NV9</strain>
    </source>
</reference>
<proteinExistence type="inferred from homology"/>
<dbReference type="RefSeq" id="WP_094058882.1">
    <property type="nucleotide sequence ID" value="NZ_CP022530.1"/>
</dbReference>
<dbReference type="PANTHER" id="PTHR43727">
    <property type="entry name" value="DIAMINOPIMELATE DECARBOXYLASE"/>
    <property type="match status" value="1"/>
</dbReference>
<evidence type="ECO:0000256" key="3">
    <source>
        <dbReference type="PIRSR" id="PIRSR600183-50"/>
    </source>
</evidence>
<dbReference type="EMBL" id="CP022530">
    <property type="protein sequence ID" value="ASP37672.1"/>
    <property type="molecule type" value="Genomic_DNA"/>
</dbReference>
<dbReference type="SUPFAM" id="SSF51419">
    <property type="entry name" value="PLP-binding barrel"/>
    <property type="match status" value="1"/>
</dbReference>
<dbReference type="KEGG" id="bsan:CHH28_02855"/>
<feature type="active site" description="Proton donor" evidence="3">
    <location>
        <position position="328"/>
    </location>
</feature>
<dbReference type="Proteomes" id="UP000202440">
    <property type="component" value="Chromosome"/>
</dbReference>
<comment type="similarity">
    <text evidence="4">Belongs to the Orn/Lys/Arg decarboxylase class-II family.</text>
</comment>
<dbReference type="InterPro" id="IPR022643">
    <property type="entry name" value="De-COase2_C"/>
</dbReference>
<dbReference type="PRINTS" id="PR01179">
    <property type="entry name" value="ODADCRBXLASE"/>
</dbReference>
<gene>
    <name evidence="7" type="ORF">CHH28_02855</name>
</gene>
<dbReference type="InterPro" id="IPR022644">
    <property type="entry name" value="De-COase2_N"/>
</dbReference>